<evidence type="ECO:0000256" key="3">
    <source>
        <dbReference type="ARBA" id="ARBA00022741"/>
    </source>
</evidence>
<feature type="binding site" evidence="6">
    <location>
        <position position="136"/>
    </location>
    <ligand>
        <name>ATP</name>
        <dbReference type="ChEBI" id="CHEBI:30616"/>
    </ligand>
</feature>
<dbReference type="SMART" id="SM00220">
    <property type="entry name" value="S_TKc"/>
    <property type="match status" value="1"/>
</dbReference>
<feature type="compositionally biased region" description="Low complexity" evidence="7">
    <location>
        <begin position="43"/>
        <end position="68"/>
    </location>
</feature>
<evidence type="ECO:0000313" key="10">
    <source>
        <dbReference type="Proteomes" id="UP000193411"/>
    </source>
</evidence>
<feature type="domain" description="Protein kinase" evidence="8">
    <location>
        <begin position="104"/>
        <end position="365"/>
    </location>
</feature>
<keyword evidence="1" id="KW-0723">Serine/threonine-protein kinase</keyword>
<dbReference type="STRING" id="765915.A0A1Y2HS77"/>
<evidence type="ECO:0000313" key="9">
    <source>
        <dbReference type="EMBL" id="ORZ37450.1"/>
    </source>
</evidence>
<dbReference type="PANTHER" id="PTHR24345">
    <property type="entry name" value="SERINE/THREONINE-PROTEIN KINASE PLK"/>
    <property type="match status" value="1"/>
</dbReference>
<name>A0A1Y2HS77_9FUNG</name>
<feature type="non-terminal residue" evidence="9">
    <location>
        <position position="370"/>
    </location>
</feature>
<evidence type="ECO:0000256" key="5">
    <source>
        <dbReference type="ARBA" id="ARBA00022840"/>
    </source>
</evidence>
<feature type="region of interest" description="Disordered" evidence="7">
    <location>
        <begin position="1"/>
        <end position="86"/>
    </location>
</feature>
<sequence>MLGHLQPSSMPVPPPPSAWWPPSTSHHPHPLPPASHLPPAQAPRPQALPSSSAHHSLSNSSSLVSKPNLPRHAPQQQQQHHQPSTALVQPWSAILSPTLSISHFRLGELLGRGATSEVYAAFTDLPDFASLSLAIKRIPMLKLATQKDIARVQAEIQTQLIAQHPSIVRLYAAFRDHEHVYLVLELCESGTLADYLEARGKLTEPEVRYVLDAVIRGLLYLRRQGKFHRDVKPGNIMLTADNDVKIGDLGLPSQRRQIQHTVCGTINYMAPEVVANQPYSETVDMWSLGCLLVTMLKGRPPFEPPNASNEDSYEVRIKTLRGLVDGHYTLPRDLSKEVRDLIASLLQKNPERRMTLERILEHPFFAPGLP</sequence>
<evidence type="ECO:0000256" key="1">
    <source>
        <dbReference type="ARBA" id="ARBA00022527"/>
    </source>
</evidence>
<dbReference type="Proteomes" id="UP000193411">
    <property type="component" value="Unassembled WGS sequence"/>
</dbReference>
<proteinExistence type="predicted"/>
<feature type="compositionally biased region" description="Pro residues" evidence="7">
    <location>
        <begin position="30"/>
        <end position="42"/>
    </location>
</feature>
<dbReference type="InterPro" id="IPR011009">
    <property type="entry name" value="Kinase-like_dom_sf"/>
</dbReference>
<dbReference type="FunFam" id="1.10.510.10:FF:000571">
    <property type="entry name" value="Maternal embryonic leucine zipper kinase"/>
    <property type="match status" value="1"/>
</dbReference>
<dbReference type="AlphaFoldDB" id="A0A1Y2HS77"/>
<dbReference type="GO" id="GO:0005524">
    <property type="term" value="F:ATP binding"/>
    <property type="evidence" value="ECO:0007669"/>
    <property type="project" value="UniProtKB-UniRule"/>
</dbReference>
<dbReference type="PROSITE" id="PS50011">
    <property type="entry name" value="PROTEIN_KINASE_DOM"/>
    <property type="match status" value="1"/>
</dbReference>
<accession>A0A1Y2HS77</accession>
<dbReference type="Pfam" id="PF00069">
    <property type="entry name" value="Pkinase"/>
    <property type="match status" value="1"/>
</dbReference>
<evidence type="ECO:0000259" key="8">
    <source>
        <dbReference type="PROSITE" id="PS50011"/>
    </source>
</evidence>
<dbReference type="Gene3D" id="1.10.510.10">
    <property type="entry name" value="Transferase(Phosphotransferase) domain 1"/>
    <property type="match status" value="1"/>
</dbReference>
<organism evidence="9 10">
    <name type="scientific">Catenaria anguillulae PL171</name>
    <dbReference type="NCBI Taxonomy" id="765915"/>
    <lineage>
        <taxon>Eukaryota</taxon>
        <taxon>Fungi</taxon>
        <taxon>Fungi incertae sedis</taxon>
        <taxon>Blastocladiomycota</taxon>
        <taxon>Blastocladiomycetes</taxon>
        <taxon>Blastocladiales</taxon>
        <taxon>Catenariaceae</taxon>
        <taxon>Catenaria</taxon>
    </lineage>
</organism>
<evidence type="ECO:0000256" key="7">
    <source>
        <dbReference type="SAM" id="MobiDB-lite"/>
    </source>
</evidence>
<dbReference type="EMBL" id="MCFL01000012">
    <property type="protein sequence ID" value="ORZ37450.1"/>
    <property type="molecule type" value="Genomic_DNA"/>
</dbReference>
<evidence type="ECO:0000256" key="2">
    <source>
        <dbReference type="ARBA" id="ARBA00022679"/>
    </source>
</evidence>
<reference evidence="9 10" key="1">
    <citation type="submission" date="2016-07" db="EMBL/GenBank/DDBJ databases">
        <title>Pervasive Adenine N6-methylation of Active Genes in Fungi.</title>
        <authorList>
            <consortium name="DOE Joint Genome Institute"/>
            <person name="Mondo S.J."/>
            <person name="Dannebaum R.O."/>
            <person name="Kuo R.C."/>
            <person name="Labutti K."/>
            <person name="Haridas S."/>
            <person name="Kuo A."/>
            <person name="Salamov A."/>
            <person name="Ahrendt S.R."/>
            <person name="Lipzen A."/>
            <person name="Sullivan W."/>
            <person name="Andreopoulos W.B."/>
            <person name="Clum A."/>
            <person name="Lindquist E."/>
            <person name="Daum C."/>
            <person name="Ramamoorthy G.K."/>
            <person name="Gryganskyi A."/>
            <person name="Culley D."/>
            <person name="Magnuson J.K."/>
            <person name="James T.Y."/>
            <person name="O'Malley M.A."/>
            <person name="Stajich J.E."/>
            <person name="Spatafora J.W."/>
            <person name="Visel A."/>
            <person name="Grigoriev I.V."/>
        </authorList>
    </citation>
    <scope>NUCLEOTIDE SEQUENCE [LARGE SCALE GENOMIC DNA]</scope>
    <source>
        <strain evidence="9 10">PL171</strain>
    </source>
</reference>
<gene>
    <name evidence="9" type="ORF">BCR44DRAFT_1413195</name>
</gene>
<keyword evidence="4 9" id="KW-0418">Kinase</keyword>
<dbReference type="InterPro" id="IPR000719">
    <property type="entry name" value="Prot_kinase_dom"/>
</dbReference>
<feature type="compositionally biased region" description="Pro residues" evidence="7">
    <location>
        <begin position="10"/>
        <end position="19"/>
    </location>
</feature>
<dbReference type="PROSITE" id="PS00107">
    <property type="entry name" value="PROTEIN_KINASE_ATP"/>
    <property type="match status" value="1"/>
</dbReference>
<dbReference type="InterPro" id="IPR017441">
    <property type="entry name" value="Protein_kinase_ATP_BS"/>
</dbReference>
<comment type="caution">
    <text evidence="9">The sequence shown here is derived from an EMBL/GenBank/DDBJ whole genome shotgun (WGS) entry which is preliminary data.</text>
</comment>
<dbReference type="SUPFAM" id="SSF56112">
    <property type="entry name" value="Protein kinase-like (PK-like)"/>
    <property type="match status" value="1"/>
</dbReference>
<keyword evidence="2" id="KW-0808">Transferase</keyword>
<evidence type="ECO:0000256" key="4">
    <source>
        <dbReference type="ARBA" id="ARBA00022777"/>
    </source>
</evidence>
<evidence type="ECO:0000256" key="6">
    <source>
        <dbReference type="PROSITE-ProRule" id="PRU10141"/>
    </source>
</evidence>
<dbReference type="GO" id="GO:0004674">
    <property type="term" value="F:protein serine/threonine kinase activity"/>
    <property type="evidence" value="ECO:0007669"/>
    <property type="project" value="UniProtKB-KW"/>
</dbReference>
<protein>
    <submittedName>
        <fullName evidence="9">Kinase-like domain-containing protein</fullName>
    </submittedName>
</protein>
<dbReference type="PANTHER" id="PTHR24345:SF91">
    <property type="entry name" value="SERINE_THREONINE-PROTEIN KINASE PLK4"/>
    <property type="match status" value="1"/>
</dbReference>
<dbReference type="GO" id="GO:0005634">
    <property type="term" value="C:nucleus"/>
    <property type="evidence" value="ECO:0007669"/>
    <property type="project" value="TreeGrafter"/>
</dbReference>
<dbReference type="OrthoDB" id="408964at2759"/>
<keyword evidence="3 6" id="KW-0547">Nucleotide-binding</keyword>
<keyword evidence="5 6" id="KW-0067">ATP-binding</keyword>
<keyword evidence="10" id="KW-1185">Reference proteome</keyword>